<feature type="domain" description="DOCKER" evidence="3">
    <location>
        <begin position="1"/>
        <end position="144"/>
    </location>
</feature>
<keyword evidence="5" id="KW-1185">Reference proteome</keyword>
<dbReference type="InterPro" id="IPR043162">
    <property type="entry name" value="DOCK_C_lobe_C"/>
</dbReference>
<dbReference type="Gene3D" id="1.20.58.740">
    <property type="match status" value="1"/>
</dbReference>
<evidence type="ECO:0000259" key="3">
    <source>
        <dbReference type="PROSITE" id="PS51651"/>
    </source>
</evidence>
<comment type="similarity">
    <text evidence="1">Belongs to the DOCK family.</text>
</comment>
<keyword evidence="2" id="KW-0175">Coiled coil</keyword>
<gene>
    <name evidence="4" type="primary">DCK1_3</name>
    <name evidence="4" type="ORF">AAF712_000590</name>
</gene>
<feature type="coiled-coil region" evidence="2">
    <location>
        <begin position="47"/>
        <end position="81"/>
    </location>
</feature>
<keyword evidence="4" id="KW-0418">Kinase</keyword>
<dbReference type="GO" id="GO:0016301">
    <property type="term" value="F:kinase activity"/>
    <property type="evidence" value="ECO:0007669"/>
    <property type="project" value="UniProtKB-KW"/>
</dbReference>
<dbReference type="EMBL" id="JBBXMP010000001">
    <property type="protein sequence ID" value="KAL0072827.1"/>
    <property type="molecule type" value="Genomic_DNA"/>
</dbReference>
<sequence length="144" mass="16251">MTMPKVARDRAEEVWIEKTYYKTEDKFPTVLRRSQVVEMEVAMISPLENALEEVQLKTKELAALELKYQSLEKTTQDVSTNALSKALDAVVDSPTNAGITAYRQLFFDPEYVSGNPDRVELIDKLRAAVDEQVCVLGELKLPQG</sequence>
<keyword evidence="4" id="KW-0808">Transferase</keyword>
<evidence type="ECO:0000313" key="4">
    <source>
        <dbReference type="EMBL" id="KAL0072827.1"/>
    </source>
</evidence>
<name>A0ABR3AFX1_9AGAR</name>
<dbReference type="InterPro" id="IPR026791">
    <property type="entry name" value="DOCK"/>
</dbReference>
<protein>
    <submittedName>
        <fullName evidence="4">Deoxycytidine kinase 1</fullName>
    </submittedName>
</protein>
<proteinExistence type="inferred from homology"/>
<dbReference type="Pfam" id="PF20421">
    <property type="entry name" value="DHR-2_Lobe_C"/>
    <property type="match status" value="1"/>
</dbReference>
<evidence type="ECO:0000256" key="1">
    <source>
        <dbReference type="PROSITE-ProRule" id="PRU00984"/>
    </source>
</evidence>
<evidence type="ECO:0000313" key="5">
    <source>
        <dbReference type="Proteomes" id="UP001437256"/>
    </source>
</evidence>
<dbReference type="Proteomes" id="UP001437256">
    <property type="component" value="Unassembled WGS sequence"/>
</dbReference>
<evidence type="ECO:0000256" key="2">
    <source>
        <dbReference type="SAM" id="Coils"/>
    </source>
</evidence>
<organism evidence="4 5">
    <name type="scientific">Marasmius tenuissimus</name>
    <dbReference type="NCBI Taxonomy" id="585030"/>
    <lineage>
        <taxon>Eukaryota</taxon>
        <taxon>Fungi</taxon>
        <taxon>Dikarya</taxon>
        <taxon>Basidiomycota</taxon>
        <taxon>Agaricomycotina</taxon>
        <taxon>Agaricomycetes</taxon>
        <taxon>Agaricomycetidae</taxon>
        <taxon>Agaricales</taxon>
        <taxon>Marasmiineae</taxon>
        <taxon>Marasmiaceae</taxon>
        <taxon>Marasmius</taxon>
    </lineage>
</organism>
<reference evidence="4 5" key="1">
    <citation type="submission" date="2024-05" db="EMBL/GenBank/DDBJ databases">
        <title>A draft genome resource for the thread blight pathogen Marasmius tenuissimus strain MS-2.</title>
        <authorList>
            <person name="Yulfo-Soto G.E."/>
            <person name="Baruah I.K."/>
            <person name="Amoako-Attah I."/>
            <person name="Bukari Y."/>
            <person name="Meinhardt L.W."/>
            <person name="Bailey B.A."/>
            <person name="Cohen S.P."/>
        </authorList>
    </citation>
    <scope>NUCLEOTIDE SEQUENCE [LARGE SCALE GENOMIC DNA]</scope>
    <source>
        <strain evidence="4 5">MS-2</strain>
    </source>
</reference>
<comment type="caution">
    <text evidence="4">The sequence shown here is derived from an EMBL/GenBank/DDBJ whole genome shotgun (WGS) entry which is preliminary data.</text>
</comment>
<dbReference type="InterPro" id="IPR046773">
    <property type="entry name" value="DOCKER_Lobe_C"/>
</dbReference>
<dbReference type="PROSITE" id="PS51651">
    <property type="entry name" value="DOCKER"/>
    <property type="match status" value="1"/>
</dbReference>
<dbReference type="PANTHER" id="PTHR45653:SF10">
    <property type="entry name" value="MYOBLAST CITY, ISOFORM B"/>
    <property type="match status" value="1"/>
</dbReference>
<accession>A0ABR3AFX1</accession>
<dbReference type="PANTHER" id="PTHR45653">
    <property type="entry name" value="DEDICATOR OF CYTOKINESIS"/>
    <property type="match status" value="1"/>
</dbReference>
<dbReference type="InterPro" id="IPR027357">
    <property type="entry name" value="DOCKER_dom"/>
</dbReference>